<dbReference type="SMART" id="SM00271">
    <property type="entry name" value="DnaJ"/>
    <property type="match status" value="1"/>
</dbReference>
<protein>
    <recommendedName>
        <fullName evidence="1">J domain-containing protein</fullName>
    </recommendedName>
</protein>
<proteinExistence type="predicted"/>
<dbReference type="Pfam" id="PF14308">
    <property type="entry name" value="DnaJ-X"/>
    <property type="match status" value="1"/>
</dbReference>
<name>A0A8X7ZXT5_POPTO</name>
<evidence type="ECO:0000313" key="3">
    <source>
        <dbReference type="Proteomes" id="UP000886885"/>
    </source>
</evidence>
<dbReference type="AlphaFoldDB" id="A0A8X7ZXT5"/>
<dbReference type="OrthoDB" id="10250354at2759"/>
<evidence type="ECO:0000259" key="1">
    <source>
        <dbReference type="PROSITE" id="PS50076"/>
    </source>
</evidence>
<dbReference type="EMBL" id="JAAWWB010000010">
    <property type="protein sequence ID" value="KAG6774288.1"/>
    <property type="molecule type" value="Genomic_DNA"/>
</dbReference>
<dbReference type="CDD" id="cd06257">
    <property type="entry name" value="DnaJ"/>
    <property type="match status" value="1"/>
</dbReference>
<gene>
    <name evidence="2" type="ORF">POTOM_021640</name>
</gene>
<dbReference type="InterPro" id="IPR001623">
    <property type="entry name" value="DnaJ_domain"/>
</dbReference>
<sequence>MVKETEYYDVLGVSPSASEEEIRKAYYLKVLGEAYQVLSDPVQRDAYDRNGKYCISRETMIDPTAVFALLFGSELFEDYVGHLSVTSMASSELPGESDNPDKVHEKLKAVQKEREEKLARFLKDFLNQYAKGDRIGFLRHAESEAKRLSDADTAFGVDILHTIGNIYSRQAAQELGKKAIYLGVPFLAEWARNKGHFWKSQITAAKRAFQLLQLQEDMHRQCKMDRSDPGNDVESHLLSNKDTLMNSLWKLNVVDIEITVIHVCQMVLKENNVRKEELRARALALKILGKIFQVHHSLESPLNLVFVISMKILESRKSKHKMVQHQREEMLLKMMMMEAVLIAAVKKIHQGHYPIELLYLHRHVTIPLRANNTSVGIGRLFRCLCNPAFDVDDEEIVYKSK</sequence>
<accession>A0A8X7ZXT5</accession>
<dbReference type="Proteomes" id="UP000886885">
    <property type="component" value="Chromosome 5D"/>
</dbReference>
<evidence type="ECO:0000313" key="2">
    <source>
        <dbReference type="EMBL" id="KAG6774288.1"/>
    </source>
</evidence>
<dbReference type="InterPro" id="IPR026894">
    <property type="entry name" value="DnaJ_X"/>
</dbReference>
<comment type="caution">
    <text evidence="2">The sequence shown here is derived from an EMBL/GenBank/DDBJ whole genome shotgun (WGS) entry which is preliminary data.</text>
</comment>
<dbReference type="PROSITE" id="PS50076">
    <property type="entry name" value="DNAJ_2"/>
    <property type="match status" value="1"/>
</dbReference>
<organism evidence="2 3">
    <name type="scientific">Populus tomentosa</name>
    <name type="common">Chinese white poplar</name>
    <dbReference type="NCBI Taxonomy" id="118781"/>
    <lineage>
        <taxon>Eukaryota</taxon>
        <taxon>Viridiplantae</taxon>
        <taxon>Streptophyta</taxon>
        <taxon>Embryophyta</taxon>
        <taxon>Tracheophyta</taxon>
        <taxon>Spermatophyta</taxon>
        <taxon>Magnoliopsida</taxon>
        <taxon>eudicotyledons</taxon>
        <taxon>Gunneridae</taxon>
        <taxon>Pentapetalae</taxon>
        <taxon>rosids</taxon>
        <taxon>fabids</taxon>
        <taxon>Malpighiales</taxon>
        <taxon>Salicaceae</taxon>
        <taxon>Saliceae</taxon>
        <taxon>Populus</taxon>
    </lineage>
</organism>
<dbReference type="PANTHER" id="PTHR44094:SF14">
    <property type="entry name" value="DNAJ HEAT SHOCK N-TERMINAL DOMAIN-CONTAINING PROTEIN"/>
    <property type="match status" value="1"/>
</dbReference>
<feature type="domain" description="J" evidence="1">
    <location>
        <begin position="6"/>
        <end position="51"/>
    </location>
</feature>
<dbReference type="PANTHER" id="PTHR44094">
    <property type="entry name" value="DNAJ HEAT SHOCK N-TERMINAL DOMAIN-CONTAINING PROTEIN"/>
    <property type="match status" value="1"/>
</dbReference>
<reference evidence="2" key="1">
    <citation type="journal article" date="2020" name="bioRxiv">
        <title>Hybrid origin of Populus tomentosa Carr. identified through genome sequencing and phylogenomic analysis.</title>
        <authorList>
            <person name="An X."/>
            <person name="Gao K."/>
            <person name="Chen Z."/>
            <person name="Li J."/>
            <person name="Yang X."/>
            <person name="Yang X."/>
            <person name="Zhou J."/>
            <person name="Guo T."/>
            <person name="Zhao T."/>
            <person name="Huang S."/>
            <person name="Miao D."/>
            <person name="Khan W.U."/>
            <person name="Rao P."/>
            <person name="Ye M."/>
            <person name="Lei B."/>
            <person name="Liao W."/>
            <person name="Wang J."/>
            <person name="Ji L."/>
            <person name="Li Y."/>
            <person name="Guo B."/>
            <person name="Mustafa N.S."/>
            <person name="Li S."/>
            <person name="Yun Q."/>
            <person name="Keller S.R."/>
            <person name="Mao J."/>
            <person name="Zhang R."/>
            <person name="Strauss S.H."/>
        </authorList>
    </citation>
    <scope>NUCLEOTIDE SEQUENCE</scope>
    <source>
        <strain evidence="2">GM15</strain>
        <tissue evidence="2">Leaf</tissue>
    </source>
</reference>
<keyword evidence="3" id="KW-1185">Reference proteome</keyword>
<dbReference type="InterPro" id="IPR052423">
    <property type="entry name" value="EMIR"/>
</dbReference>